<evidence type="ECO:0000313" key="2">
    <source>
        <dbReference type="Proteomes" id="UP000609874"/>
    </source>
</evidence>
<organism evidence="1 2">
    <name type="scientific">Arthrobacter gallicola</name>
    <dbReference type="NCBI Taxonomy" id="2762225"/>
    <lineage>
        <taxon>Bacteria</taxon>
        <taxon>Bacillati</taxon>
        <taxon>Actinomycetota</taxon>
        <taxon>Actinomycetes</taxon>
        <taxon>Micrococcales</taxon>
        <taxon>Micrococcaceae</taxon>
        <taxon>Arthrobacter</taxon>
    </lineage>
</organism>
<accession>A0ABR8UMR1</accession>
<comment type="caution">
    <text evidence="1">The sequence shown here is derived from an EMBL/GenBank/DDBJ whole genome shotgun (WGS) entry which is preliminary data.</text>
</comment>
<sequence>MPEPDGSRTGSRTGYVYDGLGRRSRLIGPDGSWTEYVWGESGYLRGTVDRTPDGGETAGHELWVDALGELASVDGCPVWWDTANPVPTLAGISDQQVLNLPGGVTGFGEAWLAPGWRAARPTDATDPWAVLGMSMVPEPGAAAGMGAAGALSGLSGRAGMLPSGVSLTGGGGLEIAGLEWLGARAYDPVARGFLSTDPLAPVLGAGWDGNPYAYAGNNPLNATDPTGLRPMTDEELKNLDDPRGAFLAAAGDWWGKYGEYVIGGAMVLAGGLLIATGGGSALGVMLMSAGADTIIQKATTGSVDWGAGCGYGRSRLHGWPGGWKGGRDGHFWTRPYVRLSNRHRDFKCCVPRRDRCHFRRFTHQPRRRGRCGTGARGPDSEPRNRRWYYWSNHQFRAVPGHRG</sequence>
<evidence type="ECO:0000313" key="1">
    <source>
        <dbReference type="EMBL" id="MBD7993839.1"/>
    </source>
</evidence>
<reference evidence="1 2" key="1">
    <citation type="submission" date="2020-08" db="EMBL/GenBank/DDBJ databases">
        <title>A Genomic Blueprint of the Chicken Gut Microbiome.</title>
        <authorList>
            <person name="Gilroy R."/>
            <person name="Ravi A."/>
            <person name="Getino M."/>
            <person name="Pursley I."/>
            <person name="Horton D.L."/>
            <person name="Alikhan N.-F."/>
            <person name="Baker D."/>
            <person name="Gharbi K."/>
            <person name="Hall N."/>
            <person name="Watson M."/>
            <person name="Adriaenssens E.M."/>
            <person name="Foster-Nyarko E."/>
            <person name="Jarju S."/>
            <person name="Secka A."/>
            <person name="Antonio M."/>
            <person name="Oren A."/>
            <person name="Chaudhuri R."/>
            <person name="La Ragione R.M."/>
            <person name="Hildebrand F."/>
            <person name="Pallen M.J."/>
        </authorList>
    </citation>
    <scope>NUCLEOTIDE SEQUENCE [LARGE SCALE GENOMIC DNA]</scope>
    <source>
        <strain evidence="1 2">Sa2CUA1</strain>
    </source>
</reference>
<evidence type="ECO:0008006" key="3">
    <source>
        <dbReference type="Google" id="ProtNLM"/>
    </source>
</evidence>
<dbReference type="EMBL" id="JACSQD010000001">
    <property type="protein sequence ID" value="MBD7993839.1"/>
    <property type="molecule type" value="Genomic_DNA"/>
</dbReference>
<dbReference type="InterPro" id="IPR022385">
    <property type="entry name" value="Rhs_assc_core"/>
</dbReference>
<keyword evidence="2" id="KW-1185">Reference proteome</keyword>
<dbReference type="Proteomes" id="UP000609874">
    <property type="component" value="Unassembled WGS sequence"/>
</dbReference>
<dbReference type="NCBIfam" id="TIGR03696">
    <property type="entry name" value="Rhs_assc_core"/>
    <property type="match status" value="1"/>
</dbReference>
<name>A0ABR8UMR1_9MICC</name>
<dbReference type="Gene3D" id="2.180.10.10">
    <property type="entry name" value="RHS repeat-associated core"/>
    <property type="match status" value="1"/>
</dbReference>
<proteinExistence type="predicted"/>
<dbReference type="RefSeq" id="WP_191806254.1">
    <property type="nucleotide sequence ID" value="NZ_JACSQD010000001.1"/>
</dbReference>
<gene>
    <name evidence="1" type="ORF">H9639_00780</name>
</gene>
<protein>
    <recommendedName>
        <fullName evidence="3">RHS repeat-associated core domain-containing protein</fullName>
    </recommendedName>
</protein>